<evidence type="ECO:0000256" key="1">
    <source>
        <dbReference type="SAM" id="MobiDB-lite"/>
    </source>
</evidence>
<proteinExistence type="predicted"/>
<protein>
    <submittedName>
        <fullName evidence="2">Uncharacterized protein</fullName>
    </submittedName>
</protein>
<feature type="region of interest" description="Disordered" evidence="1">
    <location>
        <begin position="500"/>
        <end position="519"/>
    </location>
</feature>
<accession>A0A067P9U5</accession>
<dbReference type="EMBL" id="KL197747">
    <property type="protein sequence ID" value="KDQ51519.1"/>
    <property type="molecule type" value="Genomic_DNA"/>
</dbReference>
<feature type="region of interest" description="Disordered" evidence="1">
    <location>
        <begin position="315"/>
        <end position="425"/>
    </location>
</feature>
<dbReference type="InParanoid" id="A0A067P9U5"/>
<organism evidence="2 3">
    <name type="scientific">Jaapia argillacea MUCL 33604</name>
    <dbReference type="NCBI Taxonomy" id="933084"/>
    <lineage>
        <taxon>Eukaryota</taxon>
        <taxon>Fungi</taxon>
        <taxon>Dikarya</taxon>
        <taxon>Basidiomycota</taxon>
        <taxon>Agaricomycotina</taxon>
        <taxon>Agaricomycetes</taxon>
        <taxon>Agaricomycetidae</taxon>
        <taxon>Jaapiales</taxon>
        <taxon>Jaapiaceae</taxon>
        <taxon>Jaapia</taxon>
    </lineage>
</organism>
<feature type="compositionally biased region" description="Basic residues" evidence="1">
    <location>
        <begin position="374"/>
        <end position="383"/>
    </location>
</feature>
<sequence length="717" mass="80217">MDDLLGFFLRNWNVKGVLMFQKAEELAAHMKWNGDLPNDIGGFQRAVGEIMAELPDDERDKLQKVADDWNELGAPEVVKEAYSIQFYSQSFCNPQNINFLPISTAQKKGHKVIAAMLKHLKSRHRRLLQFVCMSDPKLTYVQGSPSVSSDTPALRRFLVTFPKWQENHTVDFENWHNAEVGKSVGDYRNKKRQEAVPLGLTLDGKPIIPSDENLPDNVAKLEAMLRDVMRYYYGEVALYEVLACSDITVPGVKKGKPGARVLWSKIIDEPAKWIEDRFFEGCTDLQEPSKWGKQNILQFLRNIWNTSSTPESFRLLFAPGPENPVSNSKGKSRVKSTKRSKGKKAHSQESDTESESESKSGNSEHDQENGSSKNTRKQKKLRKQNGPCSHSQEFIIAKTTQANEDARMDAEHTTAANEAEKERAARESERRAEEVMIAQAALLEVGRVEALEAQRMSILKAQEQAKVLEVKRRVDDEAEEAVMCADFEEELQRRMQIARWDRSQDRSQSNNTNVLRPGVIPNTRPGIGIIGIWTRSLATKSKDTTTWVLPPSAASKKATDLADTKREAAEKLASDHRQAAVKRAEEKRTVERERVLLQQAEAQKVIKERMELDAALEAHLRAAQASGSNGGGAALQPDATPLSTGSNPGSAPRSGSGPVPPRNPLTDIDVRMKRKVKELVTDTPMQSSQRVKIVPKAKDADALPPKPKVKRKKAAQR</sequence>
<feature type="compositionally biased region" description="Basic and acidic residues" evidence="1">
    <location>
        <begin position="557"/>
        <end position="590"/>
    </location>
</feature>
<feature type="compositionally biased region" description="Basic and acidic residues" evidence="1">
    <location>
        <begin position="356"/>
        <end position="368"/>
    </location>
</feature>
<feature type="region of interest" description="Disordered" evidence="1">
    <location>
        <begin position="626"/>
        <end position="717"/>
    </location>
</feature>
<dbReference type="Proteomes" id="UP000027265">
    <property type="component" value="Unassembled WGS sequence"/>
</dbReference>
<evidence type="ECO:0000313" key="2">
    <source>
        <dbReference type="EMBL" id="KDQ51519.1"/>
    </source>
</evidence>
<feature type="compositionally biased region" description="Polar residues" evidence="1">
    <location>
        <begin position="386"/>
        <end position="403"/>
    </location>
</feature>
<dbReference type="AlphaFoldDB" id="A0A067P9U5"/>
<feature type="compositionally biased region" description="Basic and acidic residues" evidence="1">
    <location>
        <begin position="404"/>
        <end position="425"/>
    </location>
</feature>
<reference evidence="3" key="1">
    <citation type="journal article" date="2014" name="Proc. Natl. Acad. Sci. U.S.A.">
        <title>Extensive sampling of basidiomycete genomes demonstrates inadequacy of the white-rot/brown-rot paradigm for wood decay fungi.</title>
        <authorList>
            <person name="Riley R."/>
            <person name="Salamov A.A."/>
            <person name="Brown D.W."/>
            <person name="Nagy L.G."/>
            <person name="Floudas D."/>
            <person name="Held B.W."/>
            <person name="Levasseur A."/>
            <person name="Lombard V."/>
            <person name="Morin E."/>
            <person name="Otillar R."/>
            <person name="Lindquist E.A."/>
            <person name="Sun H."/>
            <person name="LaButti K.M."/>
            <person name="Schmutz J."/>
            <person name="Jabbour D."/>
            <person name="Luo H."/>
            <person name="Baker S.E."/>
            <person name="Pisabarro A.G."/>
            <person name="Walton J.D."/>
            <person name="Blanchette R.A."/>
            <person name="Henrissat B."/>
            <person name="Martin F."/>
            <person name="Cullen D."/>
            <person name="Hibbett D.S."/>
            <person name="Grigoriev I.V."/>
        </authorList>
    </citation>
    <scope>NUCLEOTIDE SEQUENCE [LARGE SCALE GENOMIC DNA]</scope>
    <source>
        <strain evidence="3">MUCL 33604</strain>
    </source>
</reference>
<feature type="compositionally biased region" description="Basic residues" evidence="1">
    <location>
        <begin position="707"/>
        <end position="717"/>
    </location>
</feature>
<keyword evidence="3" id="KW-1185">Reference proteome</keyword>
<feature type="compositionally biased region" description="Basic residues" evidence="1">
    <location>
        <begin position="330"/>
        <end position="345"/>
    </location>
</feature>
<name>A0A067P9U5_9AGAM</name>
<evidence type="ECO:0000313" key="3">
    <source>
        <dbReference type="Proteomes" id="UP000027265"/>
    </source>
</evidence>
<feature type="region of interest" description="Disordered" evidence="1">
    <location>
        <begin position="550"/>
        <end position="590"/>
    </location>
</feature>
<dbReference type="HOGENOM" id="CLU_385450_0_0_1"/>
<gene>
    <name evidence="2" type="ORF">JAAARDRAFT_50654</name>
</gene>